<comment type="similarity">
    <text evidence="1">Belongs to the NAD(P)-dependent epimerase/dehydratase family. SDR39U1 subfamily.</text>
</comment>
<dbReference type="PANTHER" id="PTHR11092">
    <property type="entry name" value="SUGAR NUCLEOTIDE EPIMERASE RELATED"/>
    <property type="match status" value="1"/>
</dbReference>
<evidence type="ECO:0000313" key="5">
    <source>
        <dbReference type="Proteomes" id="UP000295506"/>
    </source>
</evidence>
<reference evidence="4 5" key="1">
    <citation type="submission" date="2019-03" db="EMBL/GenBank/DDBJ databases">
        <title>Genomic Encyclopedia of Type Strains, Phase IV (KMG-IV): sequencing the most valuable type-strain genomes for metagenomic binning, comparative biology and taxonomic classification.</title>
        <authorList>
            <person name="Goeker M."/>
        </authorList>
    </citation>
    <scope>NUCLEOTIDE SEQUENCE [LARGE SCALE GENOMIC DNA]</scope>
    <source>
        <strain evidence="4 5">DSM 101483</strain>
    </source>
</reference>
<dbReference type="Proteomes" id="UP000295506">
    <property type="component" value="Unassembled WGS sequence"/>
</dbReference>
<evidence type="ECO:0000313" key="4">
    <source>
        <dbReference type="EMBL" id="TDT87032.1"/>
    </source>
</evidence>
<dbReference type="InterPro" id="IPR013549">
    <property type="entry name" value="DUF1731"/>
</dbReference>
<feature type="domain" description="NAD-dependent epimerase/dehydratase" evidence="2">
    <location>
        <begin position="18"/>
        <end position="237"/>
    </location>
</feature>
<dbReference type="SUPFAM" id="SSF51735">
    <property type="entry name" value="NAD(P)-binding Rossmann-fold domains"/>
    <property type="match status" value="1"/>
</dbReference>
<dbReference type="AlphaFoldDB" id="A0AA94PLC5"/>
<protein>
    <recommendedName>
        <fullName evidence="6">Epimerase</fullName>
    </recommendedName>
</protein>
<gene>
    <name evidence="4" type="ORF">EDC59_110114</name>
</gene>
<evidence type="ECO:0008006" key="6">
    <source>
        <dbReference type="Google" id="ProtNLM"/>
    </source>
</evidence>
<dbReference type="InterPro" id="IPR036291">
    <property type="entry name" value="NAD(P)-bd_dom_sf"/>
</dbReference>
<dbReference type="EMBL" id="SOBK01000010">
    <property type="protein sequence ID" value="TDT87032.1"/>
    <property type="molecule type" value="Genomic_DNA"/>
</dbReference>
<evidence type="ECO:0000259" key="3">
    <source>
        <dbReference type="Pfam" id="PF08338"/>
    </source>
</evidence>
<proteinExistence type="inferred from homology"/>
<organism evidence="4 5">
    <name type="scientific">Pseudodesulfovibrio indicus</name>
    <dbReference type="NCBI Taxonomy" id="1716143"/>
    <lineage>
        <taxon>Bacteria</taxon>
        <taxon>Pseudomonadati</taxon>
        <taxon>Thermodesulfobacteriota</taxon>
        <taxon>Desulfovibrionia</taxon>
        <taxon>Desulfovibrionales</taxon>
        <taxon>Desulfovibrionaceae</taxon>
    </lineage>
</organism>
<feature type="domain" description="DUF1731" evidence="3">
    <location>
        <begin position="265"/>
        <end position="312"/>
    </location>
</feature>
<dbReference type="InterPro" id="IPR010099">
    <property type="entry name" value="SDR39U1"/>
</dbReference>
<evidence type="ECO:0000256" key="1">
    <source>
        <dbReference type="ARBA" id="ARBA00009353"/>
    </source>
</evidence>
<dbReference type="PANTHER" id="PTHR11092:SF0">
    <property type="entry name" value="EPIMERASE FAMILY PROTEIN SDR39U1"/>
    <property type="match status" value="1"/>
</dbReference>
<comment type="caution">
    <text evidence="4">The sequence shown here is derived from an EMBL/GenBank/DDBJ whole genome shotgun (WGS) entry which is preliminary data.</text>
</comment>
<dbReference type="Pfam" id="PF08338">
    <property type="entry name" value="DUF1731"/>
    <property type="match status" value="1"/>
</dbReference>
<name>A0AA94PLC5_9BACT</name>
<dbReference type="Gene3D" id="3.40.50.720">
    <property type="entry name" value="NAD(P)-binding Rossmann-like Domain"/>
    <property type="match status" value="1"/>
</dbReference>
<sequence length="314" mass="34108">MPSACGKEIPRIRRVRAIIAGGTGFIGRELARELKDNGWDIVVLSRNPGKVADVFGGGVIGMPWDNGDWPDLLGPDTAVVNLAGANIAAGRWTRKRKEAILRSRVRAGERINQAAQKASALPAVLIQGSAVGYYGPCGNTPVNEYAESGTGFLAEVTRQWEASSAPLENAGVRRCIIRTGMVLGHGGALPRILTPFRFFVGGPPGNGLQGVSWIHLRDQARAIRFLMEQPETSGPYNLTAPQPVNFRKFAHILGTVLNRPYKTPVPPFALRLLFGDMADELLLGGQFALPERLLKAGFTFRFPHLDEALRDILK</sequence>
<dbReference type="NCBIfam" id="TIGR01777">
    <property type="entry name" value="yfcH"/>
    <property type="match status" value="1"/>
</dbReference>
<accession>A0AA94PLC5</accession>
<dbReference type="InterPro" id="IPR001509">
    <property type="entry name" value="Epimerase_deHydtase"/>
</dbReference>
<dbReference type="Pfam" id="PF01370">
    <property type="entry name" value="Epimerase"/>
    <property type="match status" value="1"/>
</dbReference>
<evidence type="ECO:0000259" key="2">
    <source>
        <dbReference type="Pfam" id="PF01370"/>
    </source>
</evidence>